<feature type="transmembrane region" description="Helical" evidence="1">
    <location>
        <begin position="37"/>
        <end position="54"/>
    </location>
</feature>
<evidence type="ECO:0000313" key="3">
    <source>
        <dbReference type="Proteomes" id="UP001225034"/>
    </source>
</evidence>
<sequence>MPNDLLKKKLLLVNGYVCFCLSIMILVIFTPVGGNNLHIWLGVFLVLVGLNQLAKFRFRYYLTKWSKEITEYKYKKLGSIEWKKWDRHLFSIWGWMILGAIYIMSGLFVMPQVALETIPIALLLGVWLIFILVINLYVVSDNKRLKKLIQGETIDA</sequence>
<gene>
    <name evidence="2" type="ORF">J2S05_000235</name>
</gene>
<protein>
    <submittedName>
        <fullName evidence="2">Uncharacterized membrane protein HdeD (DUF308 family)</fullName>
    </submittedName>
</protein>
<proteinExistence type="predicted"/>
<organism evidence="2 3">
    <name type="scientific">Alkalicoccobacillus murimartini</name>
    <dbReference type="NCBI Taxonomy" id="171685"/>
    <lineage>
        <taxon>Bacteria</taxon>
        <taxon>Bacillati</taxon>
        <taxon>Bacillota</taxon>
        <taxon>Bacilli</taxon>
        <taxon>Bacillales</taxon>
        <taxon>Bacillaceae</taxon>
        <taxon>Alkalicoccobacillus</taxon>
    </lineage>
</organism>
<keyword evidence="1" id="KW-0812">Transmembrane</keyword>
<evidence type="ECO:0000313" key="2">
    <source>
        <dbReference type="EMBL" id="MDQ0205461.1"/>
    </source>
</evidence>
<name>A0ABT9YC83_9BACI</name>
<feature type="transmembrane region" description="Helical" evidence="1">
    <location>
        <begin position="12"/>
        <end position="31"/>
    </location>
</feature>
<feature type="transmembrane region" description="Helical" evidence="1">
    <location>
        <begin position="92"/>
        <end position="114"/>
    </location>
</feature>
<keyword evidence="1" id="KW-1133">Transmembrane helix</keyword>
<dbReference type="RefSeq" id="WP_306979161.1">
    <property type="nucleotide sequence ID" value="NZ_JAUSUA010000001.1"/>
</dbReference>
<evidence type="ECO:0000256" key="1">
    <source>
        <dbReference type="SAM" id="Phobius"/>
    </source>
</evidence>
<dbReference type="EMBL" id="JAUSUA010000001">
    <property type="protein sequence ID" value="MDQ0205461.1"/>
    <property type="molecule type" value="Genomic_DNA"/>
</dbReference>
<accession>A0ABT9YC83</accession>
<comment type="caution">
    <text evidence="2">The sequence shown here is derived from an EMBL/GenBank/DDBJ whole genome shotgun (WGS) entry which is preliminary data.</text>
</comment>
<dbReference type="Proteomes" id="UP001225034">
    <property type="component" value="Unassembled WGS sequence"/>
</dbReference>
<keyword evidence="3" id="KW-1185">Reference proteome</keyword>
<reference evidence="2 3" key="1">
    <citation type="submission" date="2023-07" db="EMBL/GenBank/DDBJ databases">
        <title>Genomic Encyclopedia of Type Strains, Phase IV (KMG-IV): sequencing the most valuable type-strain genomes for metagenomic binning, comparative biology and taxonomic classification.</title>
        <authorList>
            <person name="Goeker M."/>
        </authorList>
    </citation>
    <scope>NUCLEOTIDE SEQUENCE [LARGE SCALE GENOMIC DNA]</scope>
    <source>
        <strain evidence="2 3">DSM 19154</strain>
    </source>
</reference>
<keyword evidence="1" id="KW-0472">Membrane</keyword>
<feature type="transmembrane region" description="Helical" evidence="1">
    <location>
        <begin position="120"/>
        <end position="139"/>
    </location>
</feature>